<protein>
    <submittedName>
        <fullName evidence="1">Uncharacterized protein</fullName>
    </submittedName>
</protein>
<evidence type="ECO:0000313" key="2">
    <source>
        <dbReference type="Proteomes" id="UP000232587"/>
    </source>
</evidence>
<accession>A0A2N0HKZ9</accession>
<gene>
    <name evidence="1" type="ORF">B0I00_1873</name>
</gene>
<sequence>MLEAIPLIDRLMTCAKAWAEANDRSLSRLATIVVNDGKFFVRCEEGTANPTAATLERFARFLGEPANWPEGAVPDAVASFVHVVGVSPADGAATTGQADGMSGQVVA</sequence>
<dbReference type="EMBL" id="PHUF01000003">
    <property type="protein sequence ID" value="PKB19634.1"/>
    <property type="molecule type" value="Genomic_DNA"/>
</dbReference>
<comment type="caution">
    <text evidence="1">The sequence shown here is derived from an EMBL/GenBank/DDBJ whole genome shotgun (WGS) entry which is preliminary data.</text>
</comment>
<dbReference type="AlphaFoldDB" id="A0A2N0HKZ9"/>
<dbReference type="OrthoDB" id="7585853at2"/>
<keyword evidence="2" id="KW-1185">Reference proteome</keyword>
<name>A0A2N0HKZ9_9SPHN</name>
<reference evidence="1 2" key="1">
    <citation type="submission" date="2017-11" db="EMBL/GenBank/DDBJ databases">
        <title>Genomic Encyclopedia of Type Strains, Phase III (KMG-III): the genomes of soil and plant-associated and newly described type strains.</title>
        <authorList>
            <person name="Whitman W."/>
        </authorList>
    </citation>
    <scope>NUCLEOTIDE SEQUENCE [LARGE SCALE GENOMIC DNA]</scope>
    <source>
        <strain evidence="1 2">CGMCC 1.12274</strain>
    </source>
</reference>
<evidence type="ECO:0000313" key="1">
    <source>
        <dbReference type="EMBL" id="PKB19634.1"/>
    </source>
</evidence>
<organism evidence="1 2">
    <name type="scientific">Novosphingobium kunmingense</name>
    <dbReference type="NCBI Taxonomy" id="1211806"/>
    <lineage>
        <taxon>Bacteria</taxon>
        <taxon>Pseudomonadati</taxon>
        <taxon>Pseudomonadota</taxon>
        <taxon>Alphaproteobacteria</taxon>
        <taxon>Sphingomonadales</taxon>
        <taxon>Sphingomonadaceae</taxon>
        <taxon>Novosphingobium</taxon>
    </lineage>
</organism>
<dbReference type="Proteomes" id="UP000232587">
    <property type="component" value="Unassembled WGS sequence"/>
</dbReference>
<proteinExistence type="predicted"/>